<feature type="non-terminal residue" evidence="1">
    <location>
        <position position="306"/>
    </location>
</feature>
<accession>A0A7J8Z0B1</accession>
<gene>
    <name evidence="1" type="ORF">Golax_017249</name>
</gene>
<keyword evidence="2" id="KW-1185">Reference proteome</keyword>
<dbReference type="Gene3D" id="3.60.10.10">
    <property type="entry name" value="Endonuclease/exonuclease/phosphatase"/>
    <property type="match status" value="1"/>
</dbReference>
<reference evidence="1 2" key="1">
    <citation type="journal article" date="2019" name="Genome Biol. Evol.">
        <title>Insights into the evolution of the New World diploid cottons (Gossypium, subgenus Houzingenia) based on genome sequencing.</title>
        <authorList>
            <person name="Grover C.E."/>
            <person name="Arick M.A. 2nd"/>
            <person name="Thrash A."/>
            <person name="Conover J.L."/>
            <person name="Sanders W.S."/>
            <person name="Peterson D.G."/>
            <person name="Frelichowski J.E."/>
            <person name="Scheffler J.A."/>
            <person name="Scheffler B.E."/>
            <person name="Wendel J.F."/>
        </authorList>
    </citation>
    <scope>NUCLEOTIDE SEQUENCE [LARGE SCALE GENOMIC DNA]</scope>
    <source>
        <strain evidence="1">4</strain>
        <tissue evidence="1">Leaf</tissue>
    </source>
</reference>
<dbReference type="AlphaFoldDB" id="A0A7J8Z0B1"/>
<organism evidence="1 2">
    <name type="scientific">Gossypium laxum</name>
    <dbReference type="NCBI Taxonomy" id="34288"/>
    <lineage>
        <taxon>Eukaryota</taxon>
        <taxon>Viridiplantae</taxon>
        <taxon>Streptophyta</taxon>
        <taxon>Embryophyta</taxon>
        <taxon>Tracheophyta</taxon>
        <taxon>Spermatophyta</taxon>
        <taxon>Magnoliopsida</taxon>
        <taxon>eudicotyledons</taxon>
        <taxon>Gunneridae</taxon>
        <taxon>Pentapetalae</taxon>
        <taxon>rosids</taxon>
        <taxon>malvids</taxon>
        <taxon>Malvales</taxon>
        <taxon>Malvaceae</taxon>
        <taxon>Malvoideae</taxon>
        <taxon>Gossypium</taxon>
    </lineage>
</organism>
<proteinExistence type="predicted"/>
<dbReference type="Proteomes" id="UP000593574">
    <property type="component" value="Unassembled WGS sequence"/>
</dbReference>
<dbReference type="PANTHER" id="PTHR31286:SF173">
    <property type="entry name" value="DUF4283 DOMAIN-CONTAINING PROTEIN"/>
    <property type="match status" value="1"/>
</dbReference>
<protein>
    <recommendedName>
        <fullName evidence="3">DUF4283 domain-containing protein</fullName>
    </recommendedName>
</protein>
<dbReference type="PANTHER" id="PTHR31286">
    <property type="entry name" value="GLYCINE-RICH CELL WALL STRUCTURAL PROTEIN 1.8-LIKE"/>
    <property type="match status" value="1"/>
</dbReference>
<name>A0A7J8Z0B1_9ROSI</name>
<dbReference type="SUPFAM" id="SSF56219">
    <property type="entry name" value="DNase I-like"/>
    <property type="match status" value="1"/>
</dbReference>
<dbReference type="InterPro" id="IPR040256">
    <property type="entry name" value="At4g02000-like"/>
</dbReference>
<evidence type="ECO:0000313" key="2">
    <source>
        <dbReference type="Proteomes" id="UP000593574"/>
    </source>
</evidence>
<sequence length="306" mass="34023">WIRFPSLPGYLYSHKILTEIGELVGKVVKLDMNTDSRARGYFVRMAVYVNLEKPLVSQILINGQSQKDLLDQLGQELVAQQSSVVVGSSSQTLAVMGVTKTKWRWKVGSLDSGKHSAVVFLESKNTSNKNSAHSLKNNLASNQESMEQLTESISAFSKAKIVSGVLTRTDEQLKSATPIQPIPWLIMGDFNVILSLADKKSPFTVSKHCDLFGNFVDSCKLQDLGYSGPSYTWQRGGGGIFEKLYGEAPLVLKNIPNFGFPYLTPLEITFLEATIKNEEIKRVLFNMAPLKAPKNDGYHVHFFQSQ</sequence>
<comment type="caution">
    <text evidence="1">The sequence shown here is derived from an EMBL/GenBank/DDBJ whole genome shotgun (WGS) entry which is preliminary data.</text>
</comment>
<dbReference type="EMBL" id="JABEZV010000001">
    <property type="protein sequence ID" value="MBA0705030.1"/>
    <property type="molecule type" value="Genomic_DNA"/>
</dbReference>
<evidence type="ECO:0008006" key="3">
    <source>
        <dbReference type="Google" id="ProtNLM"/>
    </source>
</evidence>
<evidence type="ECO:0000313" key="1">
    <source>
        <dbReference type="EMBL" id="MBA0705030.1"/>
    </source>
</evidence>
<dbReference type="InterPro" id="IPR036691">
    <property type="entry name" value="Endo/exonu/phosph_ase_sf"/>
</dbReference>